<dbReference type="InterPro" id="IPR013249">
    <property type="entry name" value="RNA_pol_sigma70_r4_t2"/>
</dbReference>
<dbReference type="RefSeq" id="WP_146896660.1">
    <property type="nucleotide sequence ID" value="NZ_BJYS01000008.1"/>
</dbReference>
<dbReference type="PANTHER" id="PTHR43133:SF46">
    <property type="entry name" value="RNA POLYMERASE SIGMA-70 FACTOR ECF SUBFAMILY"/>
    <property type="match status" value="1"/>
</dbReference>
<dbReference type="Pfam" id="PF04542">
    <property type="entry name" value="Sigma70_r2"/>
    <property type="match status" value="1"/>
</dbReference>
<evidence type="ECO:0000256" key="4">
    <source>
        <dbReference type="ARBA" id="ARBA00023163"/>
    </source>
</evidence>
<dbReference type="Proteomes" id="UP000321532">
    <property type="component" value="Unassembled WGS sequence"/>
</dbReference>
<evidence type="ECO:0000259" key="5">
    <source>
        <dbReference type="Pfam" id="PF04542"/>
    </source>
</evidence>
<dbReference type="InterPro" id="IPR014284">
    <property type="entry name" value="RNA_pol_sigma-70_dom"/>
</dbReference>
<reference evidence="7 8" key="1">
    <citation type="submission" date="2019-07" db="EMBL/GenBank/DDBJ databases">
        <title>Whole genome shotgun sequence of Adhaeribacter aerolatus NBRC 106133.</title>
        <authorList>
            <person name="Hosoyama A."/>
            <person name="Uohara A."/>
            <person name="Ohji S."/>
            <person name="Ichikawa N."/>
        </authorList>
    </citation>
    <scope>NUCLEOTIDE SEQUENCE [LARGE SCALE GENOMIC DNA]</scope>
    <source>
        <strain evidence="7 8">NBRC 106133</strain>
    </source>
</reference>
<comment type="similarity">
    <text evidence="1">Belongs to the sigma-70 factor family. ECF subfamily.</text>
</comment>
<dbReference type="InterPro" id="IPR007627">
    <property type="entry name" value="RNA_pol_sigma70_r2"/>
</dbReference>
<dbReference type="SUPFAM" id="SSF88946">
    <property type="entry name" value="Sigma2 domain of RNA polymerase sigma factors"/>
    <property type="match status" value="1"/>
</dbReference>
<keyword evidence="4" id="KW-0804">Transcription</keyword>
<evidence type="ECO:0000259" key="6">
    <source>
        <dbReference type="Pfam" id="PF08281"/>
    </source>
</evidence>
<dbReference type="InterPro" id="IPR013324">
    <property type="entry name" value="RNA_pol_sigma_r3/r4-like"/>
</dbReference>
<evidence type="ECO:0000256" key="3">
    <source>
        <dbReference type="ARBA" id="ARBA00023082"/>
    </source>
</evidence>
<dbReference type="PANTHER" id="PTHR43133">
    <property type="entry name" value="RNA POLYMERASE ECF-TYPE SIGMA FACTO"/>
    <property type="match status" value="1"/>
</dbReference>
<dbReference type="InterPro" id="IPR036388">
    <property type="entry name" value="WH-like_DNA-bd_sf"/>
</dbReference>
<dbReference type="InterPro" id="IPR039425">
    <property type="entry name" value="RNA_pol_sigma-70-like"/>
</dbReference>
<gene>
    <name evidence="7" type="ORF">AAE02nite_15250</name>
</gene>
<sequence>MTEANADNSSAIIQALKQGERLAFEKVYQCFGPKLYAFTVKLGCSKEDAEEVVQEVFLKIWERKHFLDPEQNFDGYLFRMARHIVYNKARHQVHVFAYHHYLTGTQHLTRSDTEESLDYQELDQLLQETYAALPPVRQQVFVMSRLEGLSNSQIAEKLQTSNSNIENHLNKALRAVRIKLKLYKVIYFNIWFLFSFL</sequence>
<dbReference type="AlphaFoldDB" id="A0A512AVX5"/>
<proteinExistence type="inferred from homology"/>
<accession>A0A512AVX5</accession>
<evidence type="ECO:0000256" key="1">
    <source>
        <dbReference type="ARBA" id="ARBA00010641"/>
    </source>
</evidence>
<dbReference type="NCBIfam" id="TIGR02985">
    <property type="entry name" value="Sig70_bacteroi1"/>
    <property type="match status" value="1"/>
</dbReference>
<dbReference type="SUPFAM" id="SSF88659">
    <property type="entry name" value="Sigma3 and sigma4 domains of RNA polymerase sigma factors"/>
    <property type="match status" value="1"/>
</dbReference>
<keyword evidence="2" id="KW-0805">Transcription regulation</keyword>
<dbReference type="InterPro" id="IPR013325">
    <property type="entry name" value="RNA_pol_sigma_r2"/>
</dbReference>
<keyword evidence="8" id="KW-1185">Reference proteome</keyword>
<feature type="domain" description="RNA polymerase sigma-70 region 2" evidence="5">
    <location>
        <begin position="28"/>
        <end position="92"/>
    </location>
</feature>
<dbReference type="Gene3D" id="1.10.1740.10">
    <property type="match status" value="1"/>
</dbReference>
<dbReference type="GO" id="GO:0006352">
    <property type="term" value="P:DNA-templated transcription initiation"/>
    <property type="evidence" value="ECO:0007669"/>
    <property type="project" value="InterPro"/>
</dbReference>
<dbReference type="Gene3D" id="1.10.10.10">
    <property type="entry name" value="Winged helix-like DNA-binding domain superfamily/Winged helix DNA-binding domain"/>
    <property type="match status" value="1"/>
</dbReference>
<protein>
    <submittedName>
        <fullName evidence="7">RNA polymerase sigma-70 factor</fullName>
    </submittedName>
</protein>
<comment type="caution">
    <text evidence="7">The sequence shown here is derived from an EMBL/GenBank/DDBJ whole genome shotgun (WGS) entry which is preliminary data.</text>
</comment>
<name>A0A512AVX5_9BACT</name>
<dbReference type="GO" id="GO:0016987">
    <property type="term" value="F:sigma factor activity"/>
    <property type="evidence" value="ECO:0007669"/>
    <property type="project" value="UniProtKB-KW"/>
</dbReference>
<dbReference type="OrthoDB" id="764811at2"/>
<keyword evidence="3" id="KW-0731">Sigma factor</keyword>
<evidence type="ECO:0000313" key="7">
    <source>
        <dbReference type="EMBL" id="GEO03861.1"/>
    </source>
</evidence>
<dbReference type="InterPro" id="IPR014327">
    <property type="entry name" value="RNA_pol_sigma70_bacteroid"/>
</dbReference>
<evidence type="ECO:0000256" key="2">
    <source>
        <dbReference type="ARBA" id="ARBA00023015"/>
    </source>
</evidence>
<evidence type="ECO:0000313" key="8">
    <source>
        <dbReference type="Proteomes" id="UP000321532"/>
    </source>
</evidence>
<organism evidence="7 8">
    <name type="scientific">Adhaeribacter aerolatus</name>
    <dbReference type="NCBI Taxonomy" id="670289"/>
    <lineage>
        <taxon>Bacteria</taxon>
        <taxon>Pseudomonadati</taxon>
        <taxon>Bacteroidota</taxon>
        <taxon>Cytophagia</taxon>
        <taxon>Cytophagales</taxon>
        <taxon>Hymenobacteraceae</taxon>
        <taxon>Adhaeribacter</taxon>
    </lineage>
</organism>
<dbReference type="EMBL" id="BJYS01000008">
    <property type="protein sequence ID" value="GEO03861.1"/>
    <property type="molecule type" value="Genomic_DNA"/>
</dbReference>
<dbReference type="GO" id="GO:0003677">
    <property type="term" value="F:DNA binding"/>
    <property type="evidence" value="ECO:0007669"/>
    <property type="project" value="InterPro"/>
</dbReference>
<feature type="domain" description="RNA polymerase sigma factor 70 region 4 type 2" evidence="6">
    <location>
        <begin position="125"/>
        <end position="175"/>
    </location>
</feature>
<dbReference type="NCBIfam" id="TIGR02937">
    <property type="entry name" value="sigma70-ECF"/>
    <property type="match status" value="1"/>
</dbReference>
<dbReference type="Pfam" id="PF08281">
    <property type="entry name" value="Sigma70_r4_2"/>
    <property type="match status" value="1"/>
</dbReference>